<dbReference type="PROSITE" id="PS00211">
    <property type="entry name" value="ABC_TRANSPORTER_1"/>
    <property type="match status" value="1"/>
</dbReference>
<evidence type="ECO:0000256" key="2">
    <source>
        <dbReference type="ARBA" id="ARBA00022741"/>
    </source>
</evidence>
<dbReference type="InterPro" id="IPR027417">
    <property type="entry name" value="P-loop_NTPase"/>
</dbReference>
<dbReference type="CDD" id="cd03257">
    <property type="entry name" value="ABC_NikE_OppD_transporters"/>
    <property type="match status" value="1"/>
</dbReference>
<dbReference type="InterPro" id="IPR003593">
    <property type="entry name" value="AAA+_ATPase"/>
</dbReference>
<dbReference type="InterPro" id="IPR050319">
    <property type="entry name" value="ABC_transp_ATP-bind"/>
</dbReference>
<evidence type="ECO:0000256" key="3">
    <source>
        <dbReference type="ARBA" id="ARBA00022840"/>
    </source>
</evidence>
<reference evidence="6" key="1">
    <citation type="submission" date="2016-06" db="EMBL/GenBank/DDBJ databases">
        <authorList>
            <person name="Rodrigo-Torres L."/>
            <person name="Arahal R.D."/>
            <person name="Lucena T."/>
        </authorList>
    </citation>
    <scope>NUCLEOTIDE SEQUENCE [LARGE SCALE GENOMIC DNA]</scope>
    <source>
        <strain evidence="6">CECT8203</strain>
    </source>
</reference>
<evidence type="ECO:0000259" key="4">
    <source>
        <dbReference type="PROSITE" id="PS50893"/>
    </source>
</evidence>
<dbReference type="InterPro" id="IPR013563">
    <property type="entry name" value="Oligopep_ABC_C"/>
</dbReference>
<protein>
    <submittedName>
        <fullName evidence="5">Oligopeptide transport ATP-binding protein OppF</fullName>
    </submittedName>
</protein>
<dbReference type="PANTHER" id="PTHR43776:SF8">
    <property type="entry name" value="ABC TRANSPORTER, ATP-BINDING PROTEIN"/>
    <property type="match status" value="1"/>
</dbReference>
<proteinExistence type="predicted"/>
<dbReference type="Pfam" id="PF00005">
    <property type="entry name" value="ABC_tran"/>
    <property type="match status" value="1"/>
</dbReference>
<dbReference type="GO" id="GO:0055085">
    <property type="term" value="P:transmembrane transport"/>
    <property type="evidence" value="ECO:0007669"/>
    <property type="project" value="UniProtKB-ARBA"/>
</dbReference>
<gene>
    <name evidence="5" type="primary">oppF_2</name>
    <name evidence="5" type="ORF">VTH8203_01204</name>
</gene>
<dbReference type="AlphaFoldDB" id="A0A240EHC3"/>
<dbReference type="Gene3D" id="3.40.50.300">
    <property type="entry name" value="P-loop containing nucleotide triphosphate hydrolases"/>
    <property type="match status" value="1"/>
</dbReference>
<keyword evidence="6" id="KW-1185">Reference proteome</keyword>
<dbReference type="Proteomes" id="UP000219336">
    <property type="component" value="Unassembled WGS sequence"/>
</dbReference>
<dbReference type="EMBL" id="OANU01000010">
    <property type="protein sequence ID" value="SNX47589.1"/>
    <property type="molecule type" value="Genomic_DNA"/>
</dbReference>
<dbReference type="PANTHER" id="PTHR43776">
    <property type="entry name" value="TRANSPORT ATP-BINDING PROTEIN"/>
    <property type="match status" value="1"/>
</dbReference>
<dbReference type="SMART" id="SM00382">
    <property type="entry name" value="AAA"/>
    <property type="match status" value="1"/>
</dbReference>
<sequence>MVQSLLRVTDLAKSYSVGQQTLQAFQHINFDIQPGECVALVGESGCGKSSIAMTILKLIDADCGHIHFCGQDISVLKGRQLKQLRKEYSIVFQNPYSTLNPRLSVQKLLEEPLLTHTKLSKLKRLDKVIEMLTTVGLNENMLNRMPHELSGGQRQRIGIARALMLDPKLIILDEPTAALDVSVQATIVNLLNQLKQERGLSYLFITHDLGLVERIADRVLVMYLGEIVEAGPVGDVFHHTQHPYTQALLNSIPSLDPTQRDRLQALSGEVPSALNRPHGCAFQSRCQRLSEKCQKAFPRIAQERPHESACFYPLLNEHQHFATNQQDKVTI</sequence>
<evidence type="ECO:0000256" key="1">
    <source>
        <dbReference type="ARBA" id="ARBA00022448"/>
    </source>
</evidence>
<dbReference type="InterPro" id="IPR017871">
    <property type="entry name" value="ABC_transporter-like_CS"/>
</dbReference>
<dbReference type="FunFam" id="3.40.50.300:FF:000016">
    <property type="entry name" value="Oligopeptide ABC transporter ATP-binding component"/>
    <property type="match status" value="1"/>
</dbReference>
<keyword evidence="2" id="KW-0547">Nucleotide-binding</keyword>
<dbReference type="GO" id="GO:0005524">
    <property type="term" value="F:ATP binding"/>
    <property type="evidence" value="ECO:0007669"/>
    <property type="project" value="UniProtKB-KW"/>
</dbReference>
<name>A0A240EHC3_9VIBR</name>
<keyword evidence="1" id="KW-0813">Transport</keyword>
<dbReference type="PROSITE" id="PS50893">
    <property type="entry name" value="ABC_TRANSPORTER_2"/>
    <property type="match status" value="1"/>
</dbReference>
<accession>A0A240EHC3</accession>
<dbReference type="GO" id="GO:0015833">
    <property type="term" value="P:peptide transport"/>
    <property type="evidence" value="ECO:0007669"/>
    <property type="project" value="InterPro"/>
</dbReference>
<feature type="domain" description="ABC transporter" evidence="4">
    <location>
        <begin position="6"/>
        <end position="249"/>
    </location>
</feature>
<dbReference type="Pfam" id="PF08352">
    <property type="entry name" value="oligo_HPY"/>
    <property type="match status" value="1"/>
</dbReference>
<keyword evidence="3 5" id="KW-0067">ATP-binding</keyword>
<dbReference type="InterPro" id="IPR003439">
    <property type="entry name" value="ABC_transporter-like_ATP-bd"/>
</dbReference>
<dbReference type="NCBIfam" id="TIGR01727">
    <property type="entry name" value="oligo_HPY"/>
    <property type="match status" value="1"/>
</dbReference>
<organism evidence="5 6">
    <name type="scientific">Vibrio thalassae</name>
    <dbReference type="NCBI Taxonomy" id="1243014"/>
    <lineage>
        <taxon>Bacteria</taxon>
        <taxon>Pseudomonadati</taxon>
        <taxon>Pseudomonadota</taxon>
        <taxon>Gammaproteobacteria</taxon>
        <taxon>Vibrionales</taxon>
        <taxon>Vibrionaceae</taxon>
        <taxon>Vibrio</taxon>
    </lineage>
</organism>
<dbReference type="GO" id="GO:0016887">
    <property type="term" value="F:ATP hydrolysis activity"/>
    <property type="evidence" value="ECO:0007669"/>
    <property type="project" value="InterPro"/>
</dbReference>
<evidence type="ECO:0000313" key="5">
    <source>
        <dbReference type="EMBL" id="SNX47589.1"/>
    </source>
</evidence>
<dbReference type="SUPFAM" id="SSF52540">
    <property type="entry name" value="P-loop containing nucleoside triphosphate hydrolases"/>
    <property type="match status" value="1"/>
</dbReference>
<dbReference type="RefSeq" id="WP_096992848.1">
    <property type="nucleotide sequence ID" value="NZ_JBHSII010000001.1"/>
</dbReference>
<dbReference type="OrthoDB" id="9784450at2"/>
<evidence type="ECO:0000313" key="6">
    <source>
        <dbReference type="Proteomes" id="UP000219336"/>
    </source>
</evidence>